<evidence type="ECO:0000313" key="3">
    <source>
        <dbReference type="Proteomes" id="UP000293764"/>
    </source>
</evidence>
<dbReference type="InterPro" id="IPR042001">
    <property type="entry name" value="Sortase_F"/>
</dbReference>
<dbReference type="InterPro" id="IPR023365">
    <property type="entry name" value="Sortase_dom-sf"/>
</dbReference>
<comment type="caution">
    <text evidence="2">The sequence shown here is derived from an EMBL/GenBank/DDBJ whole genome shotgun (WGS) entry which is preliminary data.</text>
</comment>
<keyword evidence="3" id="KW-1185">Reference proteome</keyword>
<dbReference type="AlphaFoldDB" id="A0A4Q5MUT8"/>
<gene>
    <name evidence="2" type="ORF">EUA98_19465</name>
</gene>
<dbReference type="Proteomes" id="UP000293764">
    <property type="component" value="Unassembled WGS sequence"/>
</dbReference>
<evidence type="ECO:0000313" key="2">
    <source>
        <dbReference type="EMBL" id="RYV49316.1"/>
    </source>
</evidence>
<keyword evidence="1" id="KW-0378">Hydrolase</keyword>
<organism evidence="2 3">
    <name type="scientific">Pengzhenrongella frigida</name>
    <dbReference type="NCBI Taxonomy" id="1259133"/>
    <lineage>
        <taxon>Bacteria</taxon>
        <taxon>Bacillati</taxon>
        <taxon>Actinomycetota</taxon>
        <taxon>Actinomycetes</taxon>
        <taxon>Micrococcales</taxon>
        <taxon>Pengzhenrongella</taxon>
    </lineage>
</organism>
<dbReference type="EMBL" id="SDWW01000100">
    <property type="protein sequence ID" value="RYV49316.1"/>
    <property type="molecule type" value="Genomic_DNA"/>
</dbReference>
<dbReference type="SUPFAM" id="SSF63817">
    <property type="entry name" value="Sortase"/>
    <property type="match status" value="1"/>
</dbReference>
<protein>
    <submittedName>
        <fullName evidence="2">Class F sortase</fullName>
    </submittedName>
</protein>
<dbReference type="CDD" id="cd05829">
    <property type="entry name" value="Sortase_F"/>
    <property type="match status" value="1"/>
</dbReference>
<dbReference type="NCBIfam" id="NF033748">
    <property type="entry name" value="class_F_sortase"/>
    <property type="match status" value="1"/>
</dbReference>
<proteinExistence type="predicted"/>
<accession>A0A4Q5MUT8</accession>
<sequence>MVRTSLQHYGRRGILAAAAAVLALAGGVTLAVGLAGPGGPPRPDQDRVAVADADPAPDRVAAPVAPVTPVPPAAMVTDLGPLLAASAPVAIDIPSIDVHSTGLVPLSVGADGVLPAPTDYQAPGWYTGGPTPGQLGPAVIAGHVDGPDGPAIFYRLGELTVGAEVLVTREDGTVARFAIDSVESYAKAEFPTSRVYGNTTNRAELRLITCGGAFDRATGHYVDNVIAFGHLVA</sequence>
<name>A0A4Q5MUT8_9MICO</name>
<dbReference type="OrthoDB" id="525039at2"/>
<evidence type="ECO:0000256" key="1">
    <source>
        <dbReference type="ARBA" id="ARBA00022801"/>
    </source>
</evidence>
<dbReference type="GO" id="GO:0016787">
    <property type="term" value="F:hydrolase activity"/>
    <property type="evidence" value="ECO:0007669"/>
    <property type="project" value="UniProtKB-KW"/>
</dbReference>
<dbReference type="InterPro" id="IPR005754">
    <property type="entry name" value="Sortase"/>
</dbReference>
<reference evidence="2 3" key="1">
    <citation type="submission" date="2019-01" db="EMBL/GenBank/DDBJ databases">
        <title>Novel species of Cellulomonas.</title>
        <authorList>
            <person name="Liu Q."/>
            <person name="Xin Y.-H."/>
        </authorList>
    </citation>
    <scope>NUCLEOTIDE SEQUENCE [LARGE SCALE GENOMIC DNA]</scope>
    <source>
        <strain evidence="2 3">HLT2-17</strain>
    </source>
</reference>
<dbReference type="Gene3D" id="2.40.260.10">
    <property type="entry name" value="Sortase"/>
    <property type="match status" value="1"/>
</dbReference>
<dbReference type="Pfam" id="PF04203">
    <property type="entry name" value="Sortase"/>
    <property type="match status" value="1"/>
</dbReference>